<proteinExistence type="inferred from homology"/>
<dbReference type="PANTHER" id="PTHR30353">
    <property type="entry name" value="INNER MEMBRANE PROTEIN DEDA-RELATED"/>
    <property type="match status" value="1"/>
</dbReference>
<dbReference type="GO" id="GO:0005886">
    <property type="term" value="C:plasma membrane"/>
    <property type="evidence" value="ECO:0007669"/>
    <property type="project" value="UniProtKB-SubCell"/>
</dbReference>
<comment type="caution">
    <text evidence="9">The sequence shown here is derived from an EMBL/GenBank/DDBJ whole genome shotgun (WGS) entry which is preliminary data.</text>
</comment>
<sequence>MLDSFVSVITALWHQDFALLQSPGSAAMIYLCIFTLIWLESALLPAAPMPCDSVVILSGSLAAAGIISLPLAFIALLVAGATGSWVAFIQGRWLHRLPKIQRWIDAVPEKRMKTVDKLLNKHGLLALFIARFIPVVRPLLPLMMGLHVKNVAHFHYFAWLSAASWSGLLLGFGYALSYLPENIAKFVTMALIIAPFVTLAIAIISILSSFIIKKRRAKKSIVAEIIQESVLVKPQNIIKKPIE</sequence>
<feature type="transmembrane region" description="Helical" evidence="7">
    <location>
        <begin position="156"/>
        <end position="176"/>
    </location>
</feature>
<dbReference type="EMBL" id="JAKILB010000004">
    <property type="protein sequence ID" value="MCL1138454.1"/>
    <property type="molecule type" value="Genomic_DNA"/>
</dbReference>
<evidence type="ECO:0000256" key="1">
    <source>
        <dbReference type="ARBA" id="ARBA00004651"/>
    </source>
</evidence>
<evidence type="ECO:0000256" key="6">
    <source>
        <dbReference type="ARBA" id="ARBA00023136"/>
    </source>
</evidence>
<evidence type="ECO:0000313" key="9">
    <source>
        <dbReference type="EMBL" id="MCL1138454.1"/>
    </source>
</evidence>
<reference evidence="9" key="1">
    <citation type="submission" date="2022-01" db="EMBL/GenBank/DDBJ databases">
        <title>Whole genome-based taxonomy of the Shewanellaceae.</title>
        <authorList>
            <person name="Martin-Rodriguez A.J."/>
        </authorList>
    </citation>
    <scope>NUCLEOTIDE SEQUENCE</scope>
    <source>
        <strain evidence="9">KCTC 23973</strain>
    </source>
</reference>
<evidence type="ECO:0000256" key="3">
    <source>
        <dbReference type="ARBA" id="ARBA00022475"/>
    </source>
</evidence>
<evidence type="ECO:0000256" key="2">
    <source>
        <dbReference type="ARBA" id="ARBA00010792"/>
    </source>
</evidence>
<keyword evidence="3 7" id="KW-1003">Cell membrane</keyword>
<dbReference type="PANTHER" id="PTHR30353:SF11">
    <property type="entry name" value="INNER MEMBRANE PROTEIN YQJA"/>
    <property type="match status" value="1"/>
</dbReference>
<organism evidence="9 10">
    <name type="scientific">Shewanella pneumatophori</name>
    <dbReference type="NCBI Taxonomy" id="314092"/>
    <lineage>
        <taxon>Bacteria</taxon>
        <taxon>Pseudomonadati</taxon>
        <taxon>Pseudomonadota</taxon>
        <taxon>Gammaproteobacteria</taxon>
        <taxon>Alteromonadales</taxon>
        <taxon>Shewanellaceae</taxon>
        <taxon>Shewanella</taxon>
    </lineage>
</organism>
<feature type="transmembrane region" description="Helical" evidence="7">
    <location>
        <begin position="27"/>
        <end position="47"/>
    </location>
</feature>
<evidence type="ECO:0000256" key="5">
    <source>
        <dbReference type="ARBA" id="ARBA00022989"/>
    </source>
</evidence>
<evidence type="ECO:0000259" key="8">
    <source>
        <dbReference type="Pfam" id="PF09335"/>
    </source>
</evidence>
<feature type="transmembrane region" description="Helical" evidence="7">
    <location>
        <begin position="188"/>
        <end position="212"/>
    </location>
</feature>
<keyword evidence="4 7" id="KW-0812">Transmembrane</keyword>
<feature type="domain" description="VTT" evidence="8">
    <location>
        <begin position="61"/>
        <end position="174"/>
    </location>
</feature>
<dbReference type="Proteomes" id="UP001139293">
    <property type="component" value="Unassembled WGS sequence"/>
</dbReference>
<keyword evidence="6 7" id="KW-0472">Membrane</keyword>
<name>A0A9X2CHI2_9GAMM</name>
<evidence type="ECO:0000256" key="4">
    <source>
        <dbReference type="ARBA" id="ARBA00022692"/>
    </source>
</evidence>
<dbReference type="Pfam" id="PF09335">
    <property type="entry name" value="VTT_dom"/>
    <property type="match status" value="1"/>
</dbReference>
<accession>A0A9X2CHI2</accession>
<evidence type="ECO:0000256" key="7">
    <source>
        <dbReference type="RuleBase" id="RU367016"/>
    </source>
</evidence>
<comment type="similarity">
    <text evidence="2 7">Belongs to the DedA family.</text>
</comment>
<evidence type="ECO:0000313" key="10">
    <source>
        <dbReference type="Proteomes" id="UP001139293"/>
    </source>
</evidence>
<dbReference type="AlphaFoldDB" id="A0A9X2CHI2"/>
<dbReference type="InterPro" id="IPR032816">
    <property type="entry name" value="VTT_dom"/>
</dbReference>
<dbReference type="RefSeq" id="WP_248949489.1">
    <property type="nucleotide sequence ID" value="NZ_JAKILB010000004.1"/>
</dbReference>
<keyword evidence="10" id="KW-1185">Reference proteome</keyword>
<comment type="subcellular location">
    <subcellularLocation>
        <location evidence="1 7">Cell membrane</location>
        <topology evidence="1 7">Multi-pass membrane protein</topology>
    </subcellularLocation>
</comment>
<keyword evidence="5 7" id="KW-1133">Transmembrane helix</keyword>
<gene>
    <name evidence="9" type="ORF">L2740_07865</name>
</gene>
<feature type="transmembrane region" description="Helical" evidence="7">
    <location>
        <begin position="54"/>
        <end position="78"/>
    </location>
</feature>
<dbReference type="InterPro" id="IPR032818">
    <property type="entry name" value="DedA-like"/>
</dbReference>
<protein>
    <submittedName>
        <fullName evidence="9">DedA family protein</fullName>
    </submittedName>
</protein>